<dbReference type="EMBL" id="CAJVQB010002563">
    <property type="protein sequence ID" value="CAG8579553.1"/>
    <property type="molecule type" value="Genomic_DNA"/>
</dbReference>
<evidence type="ECO:0000256" key="2">
    <source>
        <dbReference type="ARBA" id="ARBA00022837"/>
    </source>
</evidence>
<dbReference type="Gene3D" id="2.60.40.150">
    <property type="entry name" value="C2 domain"/>
    <property type="match status" value="1"/>
</dbReference>
<dbReference type="SUPFAM" id="SSF49562">
    <property type="entry name" value="C2 domain (Calcium/lipid-binding domain, CaLB)"/>
    <property type="match status" value="1"/>
</dbReference>
<evidence type="ECO:0000256" key="1">
    <source>
        <dbReference type="ARBA" id="ARBA00022723"/>
    </source>
</evidence>
<dbReference type="Proteomes" id="UP000789901">
    <property type="component" value="Unassembled WGS sequence"/>
</dbReference>
<dbReference type="Pfam" id="PF00168">
    <property type="entry name" value="C2"/>
    <property type="match status" value="1"/>
</dbReference>
<feature type="domain" description="C2" evidence="3">
    <location>
        <begin position="1"/>
        <end position="104"/>
    </location>
</feature>
<reference evidence="4 5" key="1">
    <citation type="submission" date="2021-06" db="EMBL/GenBank/DDBJ databases">
        <authorList>
            <person name="Kallberg Y."/>
            <person name="Tangrot J."/>
            <person name="Rosling A."/>
        </authorList>
    </citation>
    <scope>NUCLEOTIDE SEQUENCE [LARGE SCALE GENOMIC DNA]</scope>
    <source>
        <strain evidence="4 5">120-4 pot B 10/14</strain>
    </source>
</reference>
<evidence type="ECO:0000259" key="3">
    <source>
        <dbReference type="PROSITE" id="PS50004"/>
    </source>
</evidence>
<dbReference type="SMART" id="SM00239">
    <property type="entry name" value="C2"/>
    <property type="match status" value="1"/>
</dbReference>
<dbReference type="PRINTS" id="PR00360">
    <property type="entry name" value="C2DOMAIN"/>
</dbReference>
<comment type="caution">
    <text evidence="4">The sequence shown here is derived from an EMBL/GenBank/DDBJ whole genome shotgun (WGS) entry which is preliminary data.</text>
</comment>
<gene>
    <name evidence="4" type="ORF">GMARGA_LOCUS5880</name>
</gene>
<accession>A0ABN7UEV6</accession>
<dbReference type="InterPro" id="IPR000008">
    <property type="entry name" value="C2_dom"/>
</dbReference>
<dbReference type="PANTHER" id="PTHR45911">
    <property type="entry name" value="C2 DOMAIN-CONTAINING PROTEIN"/>
    <property type="match status" value="1"/>
</dbReference>
<proteinExistence type="predicted"/>
<keyword evidence="2" id="KW-0106">Calcium</keyword>
<protein>
    <submittedName>
        <fullName evidence="4">29550_t:CDS:1</fullName>
    </submittedName>
</protein>
<sequence length="123" mass="13787">MVAGELKVVVVSAKDLPNKDERGKSDPYVNVWLEKGYVQKTQTIVGNLNPVWNEEFTFQVGEGTHAIHFDVFDSDEPSKEDDALGSVKVDLKDVFSKGVVEKTEPLSTSWFGLSKQVFRELCH</sequence>
<organism evidence="4 5">
    <name type="scientific">Gigaspora margarita</name>
    <dbReference type="NCBI Taxonomy" id="4874"/>
    <lineage>
        <taxon>Eukaryota</taxon>
        <taxon>Fungi</taxon>
        <taxon>Fungi incertae sedis</taxon>
        <taxon>Mucoromycota</taxon>
        <taxon>Glomeromycotina</taxon>
        <taxon>Glomeromycetes</taxon>
        <taxon>Diversisporales</taxon>
        <taxon>Gigasporaceae</taxon>
        <taxon>Gigaspora</taxon>
    </lineage>
</organism>
<keyword evidence="5" id="KW-1185">Reference proteome</keyword>
<name>A0ABN7UEV6_GIGMA</name>
<dbReference type="InterPro" id="IPR035892">
    <property type="entry name" value="C2_domain_sf"/>
</dbReference>
<dbReference type="PROSITE" id="PS50004">
    <property type="entry name" value="C2"/>
    <property type="match status" value="1"/>
</dbReference>
<keyword evidence="1" id="KW-0479">Metal-binding</keyword>
<dbReference type="CDD" id="cd00030">
    <property type="entry name" value="C2"/>
    <property type="match status" value="1"/>
</dbReference>
<evidence type="ECO:0000313" key="4">
    <source>
        <dbReference type="EMBL" id="CAG8579553.1"/>
    </source>
</evidence>
<evidence type="ECO:0000313" key="5">
    <source>
        <dbReference type="Proteomes" id="UP000789901"/>
    </source>
</evidence>